<evidence type="ECO:0000313" key="3">
    <source>
        <dbReference type="EMBL" id="MDQ1207190.1"/>
    </source>
</evidence>
<accession>A0ABU0URL4</accession>
<feature type="coiled-coil region" evidence="1">
    <location>
        <begin position="24"/>
        <end position="54"/>
    </location>
</feature>
<feature type="chain" id="PRO_5046117151" description="DcaP-like protein" evidence="2">
    <location>
        <begin position="26"/>
        <end position="480"/>
    </location>
</feature>
<gene>
    <name evidence="3" type="ORF">QE380_000113</name>
</gene>
<evidence type="ECO:0008006" key="5">
    <source>
        <dbReference type="Google" id="ProtNLM"/>
    </source>
</evidence>
<sequence length="480" mass="51515">MNKLKTLALSMGTIGLSTLALPAYAASNTEVDALRKEVNELKQLVQQLSTQQKAAPVVMAPPPPAPVMAQAPAPAAPSNAKPGWFTLPDGQTQVKFYGSIRTDATYDFKGNPSPNINNNTSSVPLNSANATKNNLNVSAATTRFGFDFSRPTDLGELTGKIEADFAGGIAADSSSRTTNGNGSLRVRHAYFSLGKWLVGQTTSPFVNTDTAPETVDFNGPMGYGSTRTVQVRYTQPIDANQKVLLALEGGDVDNFNSSNSTANTATNTTTSGGNRLPALTARYDISTADKKGLLQVHGLVHENRVSIATATNNTGTNIDETKLGWGVGVGGKYSLTPADTVFANYYHVKGDNRYLLYGNSAYVATINGTSVANSTDVSIYESEFNSGLVGYSHKWSPKLRSTLAAGAIWYKDNDNFAEKAPNLNKQLYNVIVNSFYTPTKNVDLGVEYTYGQREVFADKTATTDNKGDYSRLNLMAKYSF</sequence>
<dbReference type="RefSeq" id="WP_307001224.1">
    <property type="nucleotide sequence ID" value="NZ_JAUTBK010000002.1"/>
</dbReference>
<dbReference type="EMBL" id="JAUTBK010000002">
    <property type="protein sequence ID" value="MDQ1207190.1"/>
    <property type="molecule type" value="Genomic_DNA"/>
</dbReference>
<dbReference type="InterPro" id="IPR045748">
    <property type="entry name" value="DcaP"/>
</dbReference>
<dbReference type="Pfam" id="PF19577">
    <property type="entry name" value="DcaP"/>
    <property type="match status" value="1"/>
</dbReference>
<proteinExistence type="predicted"/>
<organism evidence="3 4">
    <name type="scientific">Acinetobacter baylyi</name>
    <dbReference type="NCBI Taxonomy" id="202950"/>
    <lineage>
        <taxon>Bacteria</taxon>
        <taxon>Pseudomonadati</taxon>
        <taxon>Pseudomonadota</taxon>
        <taxon>Gammaproteobacteria</taxon>
        <taxon>Moraxellales</taxon>
        <taxon>Moraxellaceae</taxon>
        <taxon>Acinetobacter</taxon>
    </lineage>
</organism>
<dbReference type="SUPFAM" id="SSF56935">
    <property type="entry name" value="Porins"/>
    <property type="match status" value="1"/>
</dbReference>
<keyword evidence="1" id="KW-0175">Coiled coil</keyword>
<evidence type="ECO:0000256" key="2">
    <source>
        <dbReference type="SAM" id="SignalP"/>
    </source>
</evidence>
<reference evidence="3 4" key="1">
    <citation type="submission" date="2023-07" db="EMBL/GenBank/DDBJ databases">
        <title>Functional and genomic diversity of the sorghum phyllosphere microbiome.</title>
        <authorList>
            <person name="Shade A."/>
        </authorList>
    </citation>
    <scope>NUCLEOTIDE SEQUENCE [LARGE SCALE GENOMIC DNA]</scope>
    <source>
        <strain evidence="3 4">SORGH_AS_0887</strain>
    </source>
</reference>
<evidence type="ECO:0000313" key="4">
    <source>
        <dbReference type="Proteomes" id="UP001233360"/>
    </source>
</evidence>
<protein>
    <recommendedName>
        <fullName evidence="5">DcaP-like protein</fullName>
    </recommendedName>
</protein>
<comment type="caution">
    <text evidence="3">The sequence shown here is derived from an EMBL/GenBank/DDBJ whole genome shotgun (WGS) entry which is preliminary data.</text>
</comment>
<dbReference type="Proteomes" id="UP001233360">
    <property type="component" value="Unassembled WGS sequence"/>
</dbReference>
<keyword evidence="2" id="KW-0732">Signal</keyword>
<evidence type="ECO:0000256" key="1">
    <source>
        <dbReference type="SAM" id="Coils"/>
    </source>
</evidence>
<feature type="signal peptide" evidence="2">
    <location>
        <begin position="1"/>
        <end position="25"/>
    </location>
</feature>
<name>A0ABU0URL4_ACIBI</name>
<keyword evidence="4" id="KW-1185">Reference proteome</keyword>